<evidence type="ECO:0000313" key="4">
    <source>
        <dbReference type="EMBL" id="AJT42098.1"/>
    </source>
</evidence>
<gene>
    <name evidence="4" type="ORF">UM93_12345</name>
</gene>
<dbReference type="PANTHER" id="PTHR43800">
    <property type="entry name" value="PEPTIDYL-LYSINE N-ACETYLTRANSFERASE YJAB"/>
    <property type="match status" value="1"/>
</dbReference>
<reference evidence="4 5" key="1">
    <citation type="journal article" date="2015" name="Genome Announc.">
        <title>Complete Genome Sequencing of Protease-Producing Novel Arthrobacter sp. Strain IHBB 11108 Using PacBio Single-Molecule Real-Time Sequencing Technology.</title>
        <authorList>
            <person name="Kiran S."/>
            <person name="Swarnkar M.K."/>
            <person name="Pal M."/>
            <person name="Thakur R."/>
            <person name="Tewari R."/>
            <person name="Singh A.K."/>
            <person name="Gulati A."/>
        </authorList>
    </citation>
    <scope>NUCLEOTIDE SEQUENCE [LARGE SCALE GENOMIC DNA]</scope>
    <source>
        <strain evidence="4 5">IHBB 11108</strain>
    </source>
</reference>
<name>A0A0D4C0J6_9MICC</name>
<dbReference type="Proteomes" id="UP000061839">
    <property type="component" value="Chromosome"/>
</dbReference>
<evidence type="ECO:0000256" key="1">
    <source>
        <dbReference type="ARBA" id="ARBA00022679"/>
    </source>
</evidence>
<dbReference type="KEGG" id="ari:UM93_12345"/>
<dbReference type="Gene3D" id="3.40.630.30">
    <property type="match status" value="1"/>
</dbReference>
<dbReference type="GO" id="GO:0016747">
    <property type="term" value="F:acyltransferase activity, transferring groups other than amino-acyl groups"/>
    <property type="evidence" value="ECO:0007669"/>
    <property type="project" value="InterPro"/>
</dbReference>
<dbReference type="EMBL" id="CP011005">
    <property type="protein sequence ID" value="AJT42098.1"/>
    <property type="molecule type" value="Genomic_DNA"/>
</dbReference>
<dbReference type="AlphaFoldDB" id="A0A0D4C0J6"/>
<dbReference type="RefSeq" id="WP_045075880.1">
    <property type="nucleotide sequence ID" value="NZ_CP011005.1"/>
</dbReference>
<evidence type="ECO:0000313" key="5">
    <source>
        <dbReference type="Proteomes" id="UP000061839"/>
    </source>
</evidence>
<keyword evidence="5" id="KW-1185">Reference proteome</keyword>
<dbReference type="InterPro" id="IPR000182">
    <property type="entry name" value="GNAT_dom"/>
</dbReference>
<dbReference type="Pfam" id="PF00583">
    <property type="entry name" value="Acetyltransf_1"/>
    <property type="match status" value="1"/>
</dbReference>
<dbReference type="InterPro" id="IPR016181">
    <property type="entry name" value="Acyl_CoA_acyltransferase"/>
</dbReference>
<evidence type="ECO:0000259" key="3">
    <source>
        <dbReference type="PROSITE" id="PS51186"/>
    </source>
</evidence>
<dbReference type="HOGENOM" id="CLU_013985_18_2_11"/>
<dbReference type="CDD" id="cd04301">
    <property type="entry name" value="NAT_SF"/>
    <property type="match status" value="1"/>
</dbReference>
<dbReference type="PATRIC" id="fig|1618207.4.peg.2505"/>
<evidence type="ECO:0000256" key="2">
    <source>
        <dbReference type="ARBA" id="ARBA00023315"/>
    </source>
</evidence>
<proteinExistence type="predicted"/>
<keyword evidence="2" id="KW-0012">Acyltransferase</keyword>
<feature type="domain" description="N-acetyltransferase" evidence="3">
    <location>
        <begin position="3"/>
        <end position="158"/>
    </location>
</feature>
<dbReference type="SUPFAM" id="SSF55729">
    <property type="entry name" value="Acyl-CoA N-acyltransferases (Nat)"/>
    <property type="match status" value="1"/>
</dbReference>
<protein>
    <recommendedName>
        <fullName evidence="3">N-acetyltransferase domain-containing protein</fullName>
    </recommendedName>
</protein>
<accession>A0A0D4C0J6</accession>
<dbReference type="PANTHER" id="PTHR43800:SF1">
    <property type="entry name" value="PEPTIDYL-LYSINE N-ACETYLTRANSFERASE YJAB"/>
    <property type="match status" value="1"/>
</dbReference>
<dbReference type="PROSITE" id="PS51186">
    <property type="entry name" value="GNAT"/>
    <property type="match status" value="1"/>
</dbReference>
<organism evidence="4 5">
    <name type="scientific">Psychromicrobium lacuslunae</name>
    <dbReference type="NCBI Taxonomy" id="1618207"/>
    <lineage>
        <taxon>Bacteria</taxon>
        <taxon>Bacillati</taxon>
        <taxon>Actinomycetota</taxon>
        <taxon>Actinomycetes</taxon>
        <taxon>Micrococcales</taxon>
        <taxon>Micrococcaceae</taxon>
        <taxon>Psychromicrobium</taxon>
    </lineage>
</organism>
<dbReference type="STRING" id="1618207.UM93_12345"/>
<keyword evidence="1" id="KW-0808">Transferase</keyword>
<sequence length="158" mass="17739">MTASIRQMRSEDAPQLAEVHAQAWRETYAGILSEQFLAAVTTESRLAMWQNSTPEGRARHWLAELDGVIIGFAGVRPMGPDAVRPEELWGLYLLQSHHKQGLGRALLEAALAERPASLWVAAENLNAIAFYQRLGFALDGTSELVEDWENLRELRMVR</sequence>
<dbReference type="OrthoDB" id="5243635at2"/>